<dbReference type="AlphaFoldDB" id="A0A9P5ZK41"/>
<keyword evidence="2" id="KW-1185">Reference proteome</keyword>
<evidence type="ECO:0000313" key="1">
    <source>
        <dbReference type="EMBL" id="KAF9488852.1"/>
    </source>
</evidence>
<reference evidence="1" key="1">
    <citation type="submission" date="2020-11" db="EMBL/GenBank/DDBJ databases">
        <authorList>
            <consortium name="DOE Joint Genome Institute"/>
            <person name="Ahrendt S."/>
            <person name="Riley R."/>
            <person name="Andreopoulos W."/>
            <person name="Labutti K."/>
            <person name="Pangilinan J."/>
            <person name="Ruiz-Duenas F.J."/>
            <person name="Barrasa J.M."/>
            <person name="Sanchez-Garcia M."/>
            <person name="Camarero S."/>
            <person name="Miyauchi S."/>
            <person name="Serrano A."/>
            <person name="Linde D."/>
            <person name="Babiker R."/>
            <person name="Drula E."/>
            <person name="Ayuso-Fernandez I."/>
            <person name="Pacheco R."/>
            <person name="Padilla G."/>
            <person name="Ferreira P."/>
            <person name="Barriuso J."/>
            <person name="Kellner H."/>
            <person name="Castanera R."/>
            <person name="Alfaro M."/>
            <person name="Ramirez L."/>
            <person name="Pisabarro A.G."/>
            <person name="Kuo A."/>
            <person name="Tritt A."/>
            <person name="Lipzen A."/>
            <person name="He G."/>
            <person name="Yan M."/>
            <person name="Ng V."/>
            <person name="Cullen D."/>
            <person name="Martin F."/>
            <person name="Rosso M.-N."/>
            <person name="Henrissat B."/>
            <person name="Hibbett D."/>
            <person name="Martinez A.T."/>
            <person name="Grigoriev I.V."/>
        </authorList>
    </citation>
    <scope>NUCLEOTIDE SEQUENCE</scope>
    <source>
        <strain evidence="1">ATCC 90797</strain>
    </source>
</reference>
<name>A0A9P5ZK41_PLEER</name>
<evidence type="ECO:0000313" key="2">
    <source>
        <dbReference type="Proteomes" id="UP000807025"/>
    </source>
</evidence>
<gene>
    <name evidence="1" type="ORF">BDN71DRAFT_1456842</name>
</gene>
<feature type="non-terminal residue" evidence="1">
    <location>
        <position position="88"/>
    </location>
</feature>
<accession>A0A9P5ZK41</accession>
<dbReference type="Proteomes" id="UP000807025">
    <property type="component" value="Unassembled WGS sequence"/>
</dbReference>
<dbReference type="EMBL" id="MU154693">
    <property type="protein sequence ID" value="KAF9488852.1"/>
    <property type="molecule type" value="Genomic_DNA"/>
</dbReference>
<organism evidence="1 2">
    <name type="scientific">Pleurotus eryngii</name>
    <name type="common">Boletus of the steppes</name>
    <dbReference type="NCBI Taxonomy" id="5323"/>
    <lineage>
        <taxon>Eukaryota</taxon>
        <taxon>Fungi</taxon>
        <taxon>Dikarya</taxon>
        <taxon>Basidiomycota</taxon>
        <taxon>Agaricomycotina</taxon>
        <taxon>Agaricomycetes</taxon>
        <taxon>Agaricomycetidae</taxon>
        <taxon>Agaricales</taxon>
        <taxon>Pleurotineae</taxon>
        <taxon>Pleurotaceae</taxon>
        <taxon>Pleurotus</taxon>
    </lineage>
</organism>
<sequence>MVLENVELSKPGRSAPTAYCIPSRAPSNTLGLGSVASYPVNPARAAPLPRRDRGHSHVLTRQKVDLIFAQHHEENGRCTIRHIWISKH</sequence>
<protein>
    <submittedName>
        <fullName evidence="1">Uncharacterized protein</fullName>
    </submittedName>
</protein>
<comment type="caution">
    <text evidence="1">The sequence shown here is derived from an EMBL/GenBank/DDBJ whole genome shotgun (WGS) entry which is preliminary data.</text>
</comment>
<proteinExistence type="predicted"/>